<dbReference type="AlphaFoldDB" id="A0A554VEH8"/>
<feature type="transmembrane region" description="Helical" evidence="1">
    <location>
        <begin position="41"/>
        <end position="63"/>
    </location>
</feature>
<keyword evidence="1" id="KW-0812">Transmembrane</keyword>
<proteinExistence type="predicted"/>
<keyword evidence="3" id="KW-1185">Reference proteome</keyword>
<feature type="transmembrane region" description="Helical" evidence="1">
    <location>
        <begin position="107"/>
        <end position="124"/>
    </location>
</feature>
<dbReference type="EMBL" id="VLNR01000061">
    <property type="protein sequence ID" value="TSE05428.1"/>
    <property type="molecule type" value="Genomic_DNA"/>
</dbReference>
<evidence type="ECO:0000256" key="1">
    <source>
        <dbReference type="SAM" id="Phobius"/>
    </source>
</evidence>
<gene>
    <name evidence="2" type="ORF">FOF46_22965</name>
</gene>
<sequence length="177" mass="20545">MFKDQAPEKPNPLTYQPLKDRVRATADKILKNESKFTATRILGSIAIVLSGVILYVDKIMALFNYEFVIPEKFLLAGVNFQTFVWLMCQTISPLVLVSGALLRAYSVAYLVPIYCYVLQLLFLLKDYKLIDDDYLYWYTFGMTMLVAFVIQVIKYLQVYNIKRQIKIAKKKILESNE</sequence>
<protein>
    <submittedName>
        <fullName evidence="2">Uncharacterized protein</fullName>
    </submittedName>
</protein>
<dbReference type="OrthoDB" id="1162421at2"/>
<feature type="transmembrane region" description="Helical" evidence="1">
    <location>
        <begin position="83"/>
        <end position="102"/>
    </location>
</feature>
<feature type="transmembrane region" description="Helical" evidence="1">
    <location>
        <begin position="136"/>
        <end position="156"/>
    </location>
</feature>
<accession>A0A554VEH8</accession>
<organism evidence="2 3">
    <name type="scientific">Aquimarina algiphila</name>
    <dbReference type="NCBI Taxonomy" id="2047982"/>
    <lineage>
        <taxon>Bacteria</taxon>
        <taxon>Pseudomonadati</taxon>
        <taxon>Bacteroidota</taxon>
        <taxon>Flavobacteriia</taxon>
        <taxon>Flavobacteriales</taxon>
        <taxon>Flavobacteriaceae</taxon>
        <taxon>Aquimarina</taxon>
    </lineage>
</organism>
<keyword evidence="1" id="KW-0472">Membrane</keyword>
<name>A0A554VEH8_9FLAO</name>
<evidence type="ECO:0000313" key="3">
    <source>
        <dbReference type="Proteomes" id="UP000318833"/>
    </source>
</evidence>
<evidence type="ECO:0000313" key="2">
    <source>
        <dbReference type="EMBL" id="TSE05428.1"/>
    </source>
</evidence>
<comment type="caution">
    <text evidence="2">The sequence shown here is derived from an EMBL/GenBank/DDBJ whole genome shotgun (WGS) entry which is preliminary data.</text>
</comment>
<keyword evidence="1" id="KW-1133">Transmembrane helix</keyword>
<dbReference type="Proteomes" id="UP000318833">
    <property type="component" value="Unassembled WGS sequence"/>
</dbReference>
<reference evidence="2 3" key="1">
    <citation type="submission" date="2019-07" db="EMBL/GenBank/DDBJ databases">
        <title>The draft genome sequence of Aquimarina algiphila M91.</title>
        <authorList>
            <person name="Meng X."/>
        </authorList>
    </citation>
    <scope>NUCLEOTIDE SEQUENCE [LARGE SCALE GENOMIC DNA]</scope>
    <source>
        <strain evidence="2 3">M91</strain>
    </source>
</reference>